<feature type="transmembrane region" description="Helical" evidence="2">
    <location>
        <begin position="86"/>
        <end position="111"/>
    </location>
</feature>
<dbReference type="EMBL" id="JAVDUI010000001">
    <property type="protein sequence ID" value="MDR6892770.1"/>
    <property type="molecule type" value="Genomic_DNA"/>
</dbReference>
<dbReference type="PANTHER" id="PTHR43318">
    <property type="entry name" value="UDP-N-ACETYLGLUCOSAMINE 4,6-DEHYDRATASE"/>
    <property type="match status" value="1"/>
</dbReference>
<keyword evidence="5" id="KW-1185">Reference proteome</keyword>
<reference evidence="4" key="1">
    <citation type="submission" date="2023-07" db="EMBL/GenBank/DDBJ databases">
        <title>Sequencing the genomes of 1000 actinobacteria strains.</title>
        <authorList>
            <person name="Klenk H.-P."/>
        </authorList>
    </citation>
    <scope>NUCLEOTIDE SEQUENCE</scope>
    <source>
        <strain evidence="4">DSM 13988</strain>
    </source>
</reference>
<protein>
    <submittedName>
        <fullName evidence="4">FlaA1/EpsC-like NDP-sugar epimerase</fullName>
    </submittedName>
</protein>
<keyword evidence="2" id="KW-1133">Transmembrane helix</keyword>
<feature type="transmembrane region" description="Helical" evidence="2">
    <location>
        <begin position="50"/>
        <end position="74"/>
    </location>
</feature>
<evidence type="ECO:0000259" key="3">
    <source>
        <dbReference type="Pfam" id="PF02719"/>
    </source>
</evidence>
<proteinExistence type="inferred from homology"/>
<name>A0AAE3YGH6_9MICC</name>
<organism evidence="4 5">
    <name type="scientific">Falsarthrobacter nasiphocae</name>
    <dbReference type="NCBI Taxonomy" id="189863"/>
    <lineage>
        <taxon>Bacteria</taxon>
        <taxon>Bacillati</taxon>
        <taxon>Actinomycetota</taxon>
        <taxon>Actinomycetes</taxon>
        <taxon>Micrococcales</taxon>
        <taxon>Micrococcaceae</taxon>
        <taxon>Falsarthrobacter</taxon>
    </lineage>
</organism>
<feature type="transmembrane region" description="Helical" evidence="2">
    <location>
        <begin position="16"/>
        <end position="38"/>
    </location>
</feature>
<evidence type="ECO:0000256" key="1">
    <source>
        <dbReference type="ARBA" id="ARBA00007430"/>
    </source>
</evidence>
<evidence type="ECO:0000313" key="5">
    <source>
        <dbReference type="Proteomes" id="UP001247307"/>
    </source>
</evidence>
<sequence length="611" mass="65986">MSPTARAVVADEKPRLWIVVQCLCDALSWCVAIILGLVLRYELTVDTIDWSGFAVFASLAVTAQMIIGWLAGLYRGKHPFGSFEELRLLVVVTGAVTALLVTTSLFFGLALGIPRSSGIIAFPFACLFMASVRYLKRMYVEGKARPAAPVRRALVVGAGFLGTGMVNQMMHDPAGQFQVVGMVDDDPHKKYLRVASVPVVGSTRDLGALVEKHRADVVVVAVAQADPAMLRRLNEQLRDTGARLLRMPRLSELLHPEDNALADQLTEVRLEDLLGRTPVDLDVPSLRSYIEGRRVLVTGAGGSIGSEICRQVAELGPDELILLERDESAMQATSLSLTGTGLLTGSETVLADIRDAQALEEIFTSRRPEVVFHAAALKHVPLLEQYPLEAWKTNVLGTANVLIASINTGVETFVNISTDKAADPSTALGHAKRLGERLTSWAAGVSNARYVSVRFGNVIGSRGSVLPLFTQQIERGGPVTVTDPNVERYFMTIPEATALVLQAGAVGRGGEVLILDMGQPVKIIDVARQLIALSGRDTEIVITGLRPGEKMTEALVREDEEVCSPFHPLIAHTAVPPLAPGELDLDLFRQGRASRPATEALRVARRITPES</sequence>
<dbReference type="RefSeq" id="WP_309852320.1">
    <property type="nucleotide sequence ID" value="NZ_BAAAIU010000004.1"/>
</dbReference>
<dbReference type="SUPFAM" id="SSF51735">
    <property type="entry name" value="NAD(P)-binding Rossmann-fold domains"/>
    <property type="match status" value="2"/>
</dbReference>
<dbReference type="Pfam" id="PF13727">
    <property type="entry name" value="CoA_binding_3"/>
    <property type="match status" value="1"/>
</dbReference>
<evidence type="ECO:0000313" key="4">
    <source>
        <dbReference type="EMBL" id="MDR6892770.1"/>
    </source>
</evidence>
<keyword evidence="2" id="KW-0472">Membrane</keyword>
<dbReference type="AlphaFoldDB" id="A0AAE3YGH6"/>
<keyword evidence="2" id="KW-0812">Transmembrane</keyword>
<dbReference type="InterPro" id="IPR003869">
    <property type="entry name" value="Polysac_CapD-like"/>
</dbReference>
<dbReference type="PANTHER" id="PTHR43318:SF1">
    <property type="entry name" value="POLYSACCHARIDE BIOSYNTHESIS PROTEIN EPSC-RELATED"/>
    <property type="match status" value="1"/>
</dbReference>
<dbReference type="Gene3D" id="3.40.50.720">
    <property type="entry name" value="NAD(P)-binding Rossmann-like Domain"/>
    <property type="match status" value="2"/>
</dbReference>
<evidence type="ECO:0000256" key="2">
    <source>
        <dbReference type="SAM" id="Phobius"/>
    </source>
</evidence>
<feature type="domain" description="Polysaccharide biosynthesis protein CapD-like" evidence="3">
    <location>
        <begin position="295"/>
        <end position="567"/>
    </location>
</feature>
<comment type="similarity">
    <text evidence="1">Belongs to the polysaccharide synthase family.</text>
</comment>
<dbReference type="InterPro" id="IPR036291">
    <property type="entry name" value="NAD(P)-bd_dom_sf"/>
</dbReference>
<feature type="transmembrane region" description="Helical" evidence="2">
    <location>
        <begin position="117"/>
        <end position="135"/>
    </location>
</feature>
<gene>
    <name evidence="4" type="ORF">J2S35_001710</name>
</gene>
<accession>A0AAE3YGH6</accession>
<dbReference type="Pfam" id="PF02719">
    <property type="entry name" value="Polysacc_synt_2"/>
    <property type="match status" value="1"/>
</dbReference>
<dbReference type="InterPro" id="IPR051203">
    <property type="entry name" value="Polysaccharide_Synthase-Rel"/>
</dbReference>
<comment type="caution">
    <text evidence="4">The sequence shown here is derived from an EMBL/GenBank/DDBJ whole genome shotgun (WGS) entry which is preliminary data.</text>
</comment>
<dbReference type="CDD" id="cd05237">
    <property type="entry name" value="UDP_invert_4-6DH_SDR_e"/>
    <property type="match status" value="1"/>
</dbReference>
<dbReference type="Proteomes" id="UP001247307">
    <property type="component" value="Unassembled WGS sequence"/>
</dbReference>